<organism evidence="2 3">
    <name type="scientific">Auricularia subglabra (strain TFB-10046 / SS5)</name>
    <name type="common">White-rot fungus</name>
    <name type="synonym">Auricularia delicata (strain TFB10046)</name>
    <dbReference type="NCBI Taxonomy" id="717982"/>
    <lineage>
        <taxon>Eukaryota</taxon>
        <taxon>Fungi</taxon>
        <taxon>Dikarya</taxon>
        <taxon>Basidiomycota</taxon>
        <taxon>Agaricomycotina</taxon>
        <taxon>Agaricomycetes</taxon>
        <taxon>Auriculariales</taxon>
        <taxon>Auriculariaceae</taxon>
        <taxon>Auricularia</taxon>
    </lineage>
</organism>
<dbReference type="Proteomes" id="UP000006514">
    <property type="component" value="Unassembled WGS sequence"/>
</dbReference>
<name>J0WN70_AURST</name>
<dbReference type="AlphaFoldDB" id="J0WN70"/>
<evidence type="ECO:0000313" key="3">
    <source>
        <dbReference type="Proteomes" id="UP000006514"/>
    </source>
</evidence>
<keyword evidence="3" id="KW-1185">Reference proteome</keyword>
<feature type="region of interest" description="Disordered" evidence="1">
    <location>
        <begin position="1"/>
        <end position="23"/>
    </location>
</feature>
<dbReference type="EMBL" id="JH688320">
    <property type="protein sequence ID" value="EJD33290.1"/>
    <property type="molecule type" value="Genomic_DNA"/>
</dbReference>
<evidence type="ECO:0000313" key="2">
    <source>
        <dbReference type="EMBL" id="EJD33290.1"/>
    </source>
</evidence>
<sequence>YTCSQNSKRQAKPQKHADPTKQRDKISLDTFDCRGWLHITVSDTIGTVLVKLTHCEDHVHYECIDIPQDVRQLVENCGDQTVSQVSLPNSAISRTFLMIL</sequence>
<protein>
    <submittedName>
        <fullName evidence="2">Uncharacterized protein</fullName>
    </submittedName>
</protein>
<gene>
    <name evidence="2" type="ORF">AURDEDRAFT_77094</name>
</gene>
<feature type="non-terminal residue" evidence="2">
    <location>
        <position position="1"/>
    </location>
</feature>
<reference evidence="3" key="1">
    <citation type="journal article" date="2012" name="Science">
        <title>The Paleozoic origin of enzymatic lignin decomposition reconstructed from 31 fungal genomes.</title>
        <authorList>
            <person name="Floudas D."/>
            <person name="Binder M."/>
            <person name="Riley R."/>
            <person name="Barry K."/>
            <person name="Blanchette R.A."/>
            <person name="Henrissat B."/>
            <person name="Martinez A.T."/>
            <person name="Otillar R."/>
            <person name="Spatafora J.W."/>
            <person name="Yadav J.S."/>
            <person name="Aerts A."/>
            <person name="Benoit I."/>
            <person name="Boyd A."/>
            <person name="Carlson A."/>
            <person name="Copeland A."/>
            <person name="Coutinho P.M."/>
            <person name="de Vries R.P."/>
            <person name="Ferreira P."/>
            <person name="Findley K."/>
            <person name="Foster B."/>
            <person name="Gaskell J."/>
            <person name="Glotzer D."/>
            <person name="Gorecki P."/>
            <person name="Heitman J."/>
            <person name="Hesse C."/>
            <person name="Hori C."/>
            <person name="Igarashi K."/>
            <person name="Jurgens J.A."/>
            <person name="Kallen N."/>
            <person name="Kersten P."/>
            <person name="Kohler A."/>
            <person name="Kuees U."/>
            <person name="Kumar T.K.A."/>
            <person name="Kuo A."/>
            <person name="LaButti K."/>
            <person name="Larrondo L.F."/>
            <person name="Lindquist E."/>
            <person name="Ling A."/>
            <person name="Lombard V."/>
            <person name="Lucas S."/>
            <person name="Lundell T."/>
            <person name="Martin R."/>
            <person name="McLaughlin D.J."/>
            <person name="Morgenstern I."/>
            <person name="Morin E."/>
            <person name="Murat C."/>
            <person name="Nagy L.G."/>
            <person name="Nolan M."/>
            <person name="Ohm R.A."/>
            <person name="Patyshakuliyeva A."/>
            <person name="Rokas A."/>
            <person name="Ruiz-Duenas F.J."/>
            <person name="Sabat G."/>
            <person name="Salamov A."/>
            <person name="Samejima M."/>
            <person name="Schmutz J."/>
            <person name="Slot J.C."/>
            <person name="St John F."/>
            <person name="Stenlid J."/>
            <person name="Sun H."/>
            <person name="Sun S."/>
            <person name="Syed K."/>
            <person name="Tsang A."/>
            <person name="Wiebenga A."/>
            <person name="Young D."/>
            <person name="Pisabarro A."/>
            <person name="Eastwood D.C."/>
            <person name="Martin F."/>
            <person name="Cullen D."/>
            <person name="Grigoriev I.V."/>
            <person name="Hibbett D.S."/>
        </authorList>
    </citation>
    <scope>NUCLEOTIDE SEQUENCE [LARGE SCALE GENOMIC DNA]</scope>
    <source>
        <strain evidence="3">TFB10046</strain>
    </source>
</reference>
<accession>J0WN70</accession>
<dbReference type="InParanoid" id="J0WN70"/>
<dbReference type="KEGG" id="adl:AURDEDRAFT_77094"/>
<evidence type="ECO:0000256" key="1">
    <source>
        <dbReference type="SAM" id="MobiDB-lite"/>
    </source>
</evidence>
<proteinExistence type="predicted"/>
<dbReference type="OrthoDB" id="2437251at2759"/>